<dbReference type="InterPro" id="IPR038765">
    <property type="entry name" value="Papain-like_cys_pep_sf"/>
</dbReference>
<keyword evidence="11" id="KW-1185">Reference proteome</keyword>
<comment type="similarity">
    <text evidence="2 7 8">Belongs to the peptidase C12 family.</text>
</comment>
<keyword evidence="4 7" id="KW-0833">Ubl conjugation pathway</keyword>
<dbReference type="PANTHER" id="PTHR10589:SF17">
    <property type="entry name" value="UBIQUITIN CARBOXYL-TERMINAL HYDROLASE"/>
    <property type="match status" value="1"/>
</dbReference>
<name>F2U2G0_SALR5</name>
<dbReference type="PROSITE" id="PS52048">
    <property type="entry name" value="UCH_DOMAIN"/>
    <property type="match status" value="1"/>
</dbReference>
<organism evidence="10 11">
    <name type="scientific">Salpingoeca rosetta (strain ATCC 50818 / BSB-021)</name>
    <dbReference type="NCBI Taxonomy" id="946362"/>
    <lineage>
        <taxon>Eukaryota</taxon>
        <taxon>Choanoflagellata</taxon>
        <taxon>Craspedida</taxon>
        <taxon>Salpingoecidae</taxon>
        <taxon>Salpingoeca</taxon>
    </lineage>
</organism>
<evidence type="ECO:0000256" key="3">
    <source>
        <dbReference type="ARBA" id="ARBA00022670"/>
    </source>
</evidence>
<feature type="domain" description="UCH catalytic" evidence="9">
    <location>
        <begin position="6"/>
        <end position="230"/>
    </location>
</feature>
<keyword evidence="3 7" id="KW-0645">Protease</keyword>
<evidence type="ECO:0000256" key="8">
    <source>
        <dbReference type="RuleBase" id="RU361215"/>
    </source>
</evidence>
<dbReference type="Pfam" id="PF01088">
    <property type="entry name" value="Peptidase_C12"/>
    <property type="match status" value="1"/>
</dbReference>
<dbReference type="FunFam" id="3.40.532.10:FF:000006">
    <property type="entry name" value="Ubiquitin carboxyl-terminal hydrolase"/>
    <property type="match status" value="1"/>
</dbReference>
<keyword evidence="5 7" id="KW-0378">Hydrolase</keyword>
<dbReference type="MEROPS" id="C12.A03"/>
<dbReference type="SUPFAM" id="SSF54001">
    <property type="entry name" value="Cysteine proteinases"/>
    <property type="match status" value="1"/>
</dbReference>
<evidence type="ECO:0000256" key="5">
    <source>
        <dbReference type="ARBA" id="ARBA00022801"/>
    </source>
</evidence>
<feature type="active site" description="Proton donor" evidence="7">
    <location>
        <position position="170"/>
    </location>
</feature>
<feature type="site" description="Transition state stabilizer" evidence="7">
    <location>
        <position position="90"/>
    </location>
</feature>
<dbReference type="InterPro" id="IPR001578">
    <property type="entry name" value="Peptidase_C12_UCH"/>
</dbReference>
<evidence type="ECO:0000256" key="2">
    <source>
        <dbReference type="ARBA" id="ARBA00009326"/>
    </source>
</evidence>
<evidence type="ECO:0000313" key="10">
    <source>
        <dbReference type="EMBL" id="EGD81812.1"/>
    </source>
</evidence>
<dbReference type="STRING" id="946362.F2U2G0"/>
<dbReference type="PRINTS" id="PR00707">
    <property type="entry name" value="UBCTHYDRLASE"/>
</dbReference>
<evidence type="ECO:0000256" key="7">
    <source>
        <dbReference type="PROSITE-ProRule" id="PRU01393"/>
    </source>
</evidence>
<protein>
    <recommendedName>
        <fullName evidence="8">Ubiquitin carboxyl-terminal hydrolase</fullName>
        <ecNumber evidence="8">3.4.19.12</ecNumber>
    </recommendedName>
</protein>
<dbReference type="RefSeq" id="XP_004997016.1">
    <property type="nucleotide sequence ID" value="XM_004996959.1"/>
</dbReference>
<dbReference type="Proteomes" id="UP000007799">
    <property type="component" value="Unassembled WGS sequence"/>
</dbReference>
<evidence type="ECO:0000313" key="11">
    <source>
        <dbReference type="Proteomes" id="UP000007799"/>
    </source>
</evidence>
<reference evidence="10" key="1">
    <citation type="submission" date="2009-08" db="EMBL/GenBank/DDBJ databases">
        <title>Annotation of Salpingoeca rosetta.</title>
        <authorList>
            <consortium name="The Broad Institute Genome Sequencing Platform"/>
            <person name="Russ C."/>
            <person name="Cuomo C."/>
            <person name="Burger G."/>
            <person name="Gray M.W."/>
            <person name="Holland P.W.H."/>
            <person name="King N."/>
            <person name="Lang F.B.F."/>
            <person name="Roger A.J."/>
            <person name="Ruiz-Trillo I."/>
            <person name="Young S.K."/>
            <person name="Zeng Q."/>
            <person name="Gargeya S."/>
            <person name="Alvarado L."/>
            <person name="Berlin A."/>
            <person name="Chapman S.B."/>
            <person name="Chen Z."/>
            <person name="Freedman E."/>
            <person name="Gellesch M."/>
            <person name="Goldberg J."/>
            <person name="Griggs A."/>
            <person name="Gujja S."/>
            <person name="Heilman E."/>
            <person name="Heiman D."/>
            <person name="Howarth C."/>
            <person name="Mehta T."/>
            <person name="Neiman D."/>
            <person name="Pearson M."/>
            <person name="Roberts A."/>
            <person name="Saif S."/>
            <person name="Shea T."/>
            <person name="Shenoy N."/>
            <person name="Sisk P."/>
            <person name="Stolte C."/>
            <person name="Sykes S."/>
            <person name="White J."/>
            <person name="Yandava C."/>
            <person name="Haas B."/>
            <person name="Nusbaum C."/>
            <person name="Birren B."/>
        </authorList>
    </citation>
    <scope>NUCLEOTIDE SEQUENCE</scope>
    <source>
        <strain evidence="10">ATCC 50818</strain>
    </source>
</reference>
<sequence length="231" mass="25656">MSSKPRWLPLESNPDVLNKFVRNMGMSGEYQFTDVYGLDEALLAMVPRPVLAVVLLFPIGDAYEASNAAEAEEIRERGQVVSENLFSMKQTISNACGTVGVFHAIGNNLDKITLKEDSPLDKYFKACEGKSREEIGHMLEHAEGVSTAHEASANQGQTQAPPLEEQLDLHFIALVHKDGFLYELDGNKDFPINHGATTEERLLEDSATVIRKFMSRKPDDLRFTVMALTKA</sequence>
<accession>F2U2G0</accession>
<dbReference type="CDD" id="cd09616">
    <property type="entry name" value="Peptidase_C12_UCH_L1_L3"/>
    <property type="match status" value="1"/>
</dbReference>
<dbReference type="FunCoup" id="F2U2G0">
    <property type="interactions" value="1350"/>
</dbReference>
<dbReference type="GO" id="GO:0004843">
    <property type="term" value="F:cysteine-type deubiquitinase activity"/>
    <property type="evidence" value="ECO:0007669"/>
    <property type="project" value="UniProtKB-UniRule"/>
</dbReference>
<dbReference type="KEGG" id="sre:PTSG_11886"/>
<evidence type="ECO:0000259" key="9">
    <source>
        <dbReference type="PROSITE" id="PS52048"/>
    </source>
</evidence>
<dbReference type="InParanoid" id="F2U2G0"/>
<dbReference type="PANTHER" id="PTHR10589">
    <property type="entry name" value="UBIQUITIN CARBOXYL-TERMINAL HYDROLASE"/>
    <property type="match status" value="1"/>
</dbReference>
<dbReference type="eggNOG" id="KOG1415">
    <property type="taxonomic scope" value="Eukaryota"/>
</dbReference>
<evidence type="ECO:0000256" key="1">
    <source>
        <dbReference type="ARBA" id="ARBA00000707"/>
    </source>
</evidence>
<evidence type="ECO:0000256" key="4">
    <source>
        <dbReference type="ARBA" id="ARBA00022786"/>
    </source>
</evidence>
<dbReference type="GO" id="GO:0006511">
    <property type="term" value="P:ubiquitin-dependent protein catabolic process"/>
    <property type="evidence" value="ECO:0007669"/>
    <property type="project" value="UniProtKB-UniRule"/>
</dbReference>
<feature type="active site" description="Nucleophile" evidence="7">
    <location>
        <position position="96"/>
    </location>
</feature>
<dbReference type="Gene3D" id="3.40.532.10">
    <property type="entry name" value="Peptidase C12, ubiquitin carboxyl-terminal hydrolase"/>
    <property type="match status" value="1"/>
</dbReference>
<dbReference type="EMBL" id="GL832959">
    <property type="protein sequence ID" value="EGD81812.1"/>
    <property type="molecule type" value="Genomic_DNA"/>
</dbReference>
<feature type="site" description="Important for enzyme activity" evidence="7">
    <location>
        <position position="185"/>
    </location>
</feature>
<dbReference type="InterPro" id="IPR036959">
    <property type="entry name" value="Peptidase_C12_UCH_sf"/>
</dbReference>
<proteinExistence type="inferred from homology"/>
<dbReference type="OMA" id="IDLHYVC"/>
<dbReference type="EC" id="3.4.19.12" evidence="8"/>
<dbReference type="OrthoDB" id="427186at2759"/>
<dbReference type="GO" id="GO:0016579">
    <property type="term" value="P:protein deubiquitination"/>
    <property type="evidence" value="ECO:0007669"/>
    <property type="project" value="TreeGrafter"/>
</dbReference>
<dbReference type="AlphaFoldDB" id="F2U2G0"/>
<comment type="catalytic activity">
    <reaction evidence="1 7 8">
        <text>Thiol-dependent hydrolysis of ester, thioester, amide, peptide and isopeptide bonds formed by the C-terminal Gly of ubiquitin (a 76-residue protein attached to proteins as an intracellular targeting signal).</text>
        <dbReference type="EC" id="3.4.19.12"/>
    </reaction>
</comment>
<dbReference type="GeneID" id="16077608"/>
<dbReference type="GO" id="GO:0005737">
    <property type="term" value="C:cytoplasm"/>
    <property type="evidence" value="ECO:0007669"/>
    <property type="project" value="TreeGrafter"/>
</dbReference>
<evidence type="ECO:0000256" key="6">
    <source>
        <dbReference type="ARBA" id="ARBA00022807"/>
    </source>
</evidence>
<keyword evidence="6 7" id="KW-0788">Thiol protease</keyword>
<gene>
    <name evidence="10" type="ORF">PTSG_11886</name>
</gene>